<accession>A0A8J7JAR7</accession>
<reference evidence="1" key="1">
    <citation type="submission" date="2020-12" db="EMBL/GenBank/DDBJ databases">
        <title>Geomonas sp. Red875, isolated from river sediment.</title>
        <authorList>
            <person name="Xu Z."/>
            <person name="Zhang Z."/>
            <person name="Masuda Y."/>
            <person name="Itoh H."/>
            <person name="Senoo K."/>
        </authorList>
    </citation>
    <scope>NUCLEOTIDE SEQUENCE</scope>
    <source>
        <strain evidence="1">Red875</strain>
    </source>
</reference>
<name>A0A8J7JAR7_9BACT</name>
<proteinExistence type="predicted"/>
<evidence type="ECO:0000313" key="1">
    <source>
        <dbReference type="EMBL" id="MBJ6724056.1"/>
    </source>
</evidence>
<evidence type="ECO:0000313" key="2">
    <source>
        <dbReference type="Proteomes" id="UP000636888"/>
    </source>
</evidence>
<comment type="caution">
    <text evidence="1">The sequence shown here is derived from an EMBL/GenBank/DDBJ whole genome shotgun (WGS) entry which is preliminary data.</text>
</comment>
<sequence>MLKQYNVLTKCLTVINIPILPHIEKLRLEIQLILLKQLLLMQPIESKIRGATHSELEFEDLQARIEDICTSLSEDIADRLSETTVLVKRMTDELKLLLVADEEPMAIEKAPSDRPRLWK</sequence>
<keyword evidence="2" id="KW-1185">Reference proteome</keyword>
<dbReference type="Proteomes" id="UP000636888">
    <property type="component" value="Unassembled WGS sequence"/>
</dbReference>
<gene>
    <name evidence="1" type="ORF">JFN93_04980</name>
</gene>
<dbReference type="EMBL" id="JAEMHM010000003">
    <property type="protein sequence ID" value="MBJ6724056.1"/>
    <property type="molecule type" value="Genomic_DNA"/>
</dbReference>
<dbReference type="AlphaFoldDB" id="A0A8J7JAR7"/>
<dbReference type="RefSeq" id="WP_199382892.1">
    <property type="nucleotide sequence ID" value="NZ_JAEMHM010000003.1"/>
</dbReference>
<protein>
    <submittedName>
        <fullName evidence="1">Uncharacterized protein</fullName>
    </submittedName>
</protein>
<organism evidence="1 2">
    <name type="scientific">Geomesophilobacter sediminis</name>
    <dbReference type="NCBI Taxonomy" id="2798584"/>
    <lineage>
        <taxon>Bacteria</taxon>
        <taxon>Pseudomonadati</taxon>
        <taxon>Thermodesulfobacteriota</taxon>
        <taxon>Desulfuromonadia</taxon>
        <taxon>Geobacterales</taxon>
        <taxon>Geobacteraceae</taxon>
        <taxon>Geomesophilobacter</taxon>
    </lineage>
</organism>